<evidence type="ECO:0000256" key="9">
    <source>
        <dbReference type="SAM" id="Phobius"/>
    </source>
</evidence>
<dbReference type="FunFam" id="3.30.830.10:FF:000021">
    <property type="entry name" value="Cytochrome b-c1 complex subunit 2"/>
    <property type="match status" value="1"/>
</dbReference>
<dbReference type="InterPro" id="IPR005829">
    <property type="entry name" value="Sugar_transporter_CS"/>
</dbReference>
<comment type="caution">
    <text evidence="11">The sequence shown here is derived from an EMBL/GenBank/DDBJ whole genome shotgun (WGS) entry which is preliminary data.</text>
</comment>
<dbReference type="InterPro" id="IPR045263">
    <property type="entry name" value="GLUT"/>
</dbReference>
<evidence type="ECO:0000313" key="12">
    <source>
        <dbReference type="Proteomes" id="UP001175271"/>
    </source>
</evidence>
<dbReference type="InterPro" id="IPR003663">
    <property type="entry name" value="Sugar/inositol_transpt"/>
</dbReference>
<evidence type="ECO:0000256" key="3">
    <source>
        <dbReference type="ARBA" id="ARBA00022692"/>
    </source>
</evidence>
<dbReference type="PANTHER" id="PTHR23503:SF121">
    <property type="entry name" value="MAJOR FACILITATOR SUPERFAMILY (MFS) PROFILE DOMAIN-CONTAINING PROTEIN"/>
    <property type="match status" value="1"/>
</dbReference>
<proteinExistence type="inferred from homology"/>
<dbReference type="InterPro" id="IPR011249">
    <property type="entry name" value="Metalloenz_LuxS/M16"/>
</dbReference>
<dbReference type="Gene3D" id="3.30.830.10">
    <property type="entry name" value="Metalloenzyme, LuxS/M16 peptidase-like"/>
    <property type="match status" value="2"/>
</dbReference>
<dbReference type="PROSITE" id="PS50850">
    <property type="entry name" value="MFS"/>
    <property type="match status" value="1"/>
</dbReference>
<feature type="transmembrane region" description="Helical" evidence="9">
    <location>
        <begin position="437"/>
        <end position="458"/>
    </location>
</feature>
<gene>
    <name evidence="11" type="ORF">QR680_019279</name>
</gene>
<dbReference type="GO" id="GO:0034227">
    <property type="term" value="P:tRNA thio-modification"/>
    <property type="evidence" value="ECO:0007669"/>
    <property type="project" value="UniProtKB-UniRule"/>
</dbReference>
<dbReference type="SUPFAM" id="SSF63411">
    <property type="entry name" value="LuxS/MPP-like metallohydrolase"/>
    <property type="match status" value="2"/>
</dbReference>
<keyword evidence="7 9" id="KW-0472">Membrane</keyword>
<reference evidence="11" key="1">
    <citation type="submission" date="2023-06" db="EMBL/GenBank/DDBJ databases">
        <title>Genomic analysis of the entomopathogenic nematode Steinernema hermaphroditum.</title>
        <authorList>
            <person name="Schwarz E.M."/>
            <person name="Heppert J.K."/>
            <person name="Baniya A."/>
            <person name="Schwartz H.T."/>
            <person name="Tan C.-H."/>
            <person name="Antoshechkin I."/>
            <person name="Sternberg P.W."/>
            <person name="Goodrich-Blair H."/>
            <person name="Dillman A.R."/>
        </authorList>
    </citation>
    <scope>NUCLEOTIDE SEQUENCE</scope>
    <source>
        <strain evidence="11">PS9179</strain>
        <tissue evidence="11">Whole animal</tissue>
    </source>
</reference>
<evidence type="ECO:0000256" key="2">
    <source>
        <dbReference type="ARBA" id="ARBA00004173"/>
    </source>
</evidence>
<accession>A0AA39GMU3</accession>
<name>A0AA39GMU3_9BILA</name>
<protein>
    <recommendedName>
        <fullName evidence="8">Cytoplasmic tRNA 2-thiolation protein 2</fullName>
    </recommendedName>
</protein>
<evidence type="ECO:0000259" key="10">
    <source>
        <dbReference type="PROSITE" id="PS50850"/>
    </source>
</evidence>
<dbReference type="GO" id="GO:0016779">
    <property type="term" value="F:nucleotidyltransferase activity"/>
    <property type="evidence" value="ECO:0007669"/>
    <property type="project" value="UniProtKB-UniRule"/>
</dbReference>
<keyword evidence="8" id="KW-0963">Cytoplasm</keyword>
<comment type="subcellular location">
    <subcellularLocation>
        <location evidence="8">Cytoplasm</location>
    </subcellularLocation>
    <subcellularLocation>
        <location evidence="1">Membrane</location>
        <topology evidence="1">Multi-pass membrane protein</topology>
    </subcellularLocation>
    <subcellularLocation>
        <location evidence="2">Mitochondrion</location>
    </subcellularLocation>
</comment>
<dbReference type="PANTHER" id="PTHR23503">
    <property type="entry name" value="SOLUTE CARRIER FAMILY 2"/>
    <property type="match status" value="1"/>
</dbReference>
<feature type="transmembrane region" description="Helical" evidence="9">
    <location>
        <begin position="41"/>
        <end position="62"/>
    </location>
</feature>
<keyword evidence="8" id="KW-0819">tRNA processing</keyword>
<keyword evidence="6" id="KW-0496">Mitochondrion</keyword>
<feature type="transmembrane region" description="Helical" evidence="9">
    <location>
        <begin position="92"/>
        <end position="112"/>
    </location>
</feature>
<dbReference type="GO" id="GO:0016020">
    <property type="term" value="C:membrane"/>
    <property type="evidence" value="ECO:0007669"/>
    <property type="project" value="UniProtKB-SubCell"/>
</dbReference>
<evidence type="ECO:0000256" key="5">
    <source>
        <dbReference type="ARBA" id="ARBA00022989"/>
    </source>
</evidence>
<dbReference type="InterPro" id="IPR005828">
    <property type="entry name" value="MFS_sugar_transport-like"/>
</dbReference>
<dbReference type="SUPFAM" id="SSF103473">
    <property type="entry name" value="MFS general substrate transporter"/>
    <property type="match status" value="1"/>
</dbReference>
<dbReference type="GO" id="GO:0046872">
    <property type="term" value="F:metal ion binding"/>
    <property type="evidence" value="ECO:0007669"/>
    <property type="project" value="InterPro"/>
</dbReference>
<sequence length="1323" mass="143523">MNAFRAPFACSTTGGADKMRSSSSGPRLASRFFDDMFTPTYYLTVFTVAIGASTQFYSFGIVNPVQTIIMEWVNTTYSERYNYPLNLTQLNLLWSFVVSSIAVGAIIGALLTRTLSDKCGRRNALIINGMINVVGGILELVSKNFLSPELLILGRTILGFNMGLGSGLVPMYLMEITPAKYRGAAGTVHQVAVAFGDWFSLFMGLPIAFGTERYWPVAFAFPGFLALILCIILPFCPESPKYNLLCGGDYARIADNDVRRLLAKEEDAREFSHDIRLEIPNDPDDLENSKYSEFFKRPALRRAMIAAIFVMIAQQFTGCTAVFAYSTDMFMNAKLSLDTARYSTLGMGIMYFLCASLSPFLIDRVGRKGLSLFQLSSCLLALIMLSVFTYLQQSVALDWARYGSVFALIFFMCVYGVGSPIPWMITSELFTTKYRSAAVTITVSVAWFLAFVLSTAYLPFQQLVGVSFSYLPFIVVVSISICVMYNILPETKDRSASDINREIRSRMQSVMSGGAGESENLPLLGEDVDDEFNELDDAEDHTAGFAEGWFDLEEVMEELGNGAVHRTCVKCTDPGLYHGLDAKKAVYCKPCFITMVKHKFSSTIGKKRIFKGDASKETLVVYEGDISSGFMLWLIQQGLSVDVHKKLQLQPVVLVLLTQPSEQEVQEFIQQVSSILHILRTDWYFVHISTLLDDQFQPSTSAPSLKALNDWNKLCASFKSNTARQEFERLSRTAVCLRTAKLLGLNKVMLADNADALSKDSLNSLCLGRGSSLGDITGVVDKRHPDVAIIRPLRDVSLMEISTVNEMHDNGNLVIKKNDSTPPLKKAIQPLSEGLIEDLQSNGFKSTITTILSVASKVKALHPGEQKCGFCYTLYPLEEDGSIMISRQVLKRGFATAAARSPLAAVSDEKVSRLQNGLTVASVDVGGPVSNLVLAFRAGARYESADEAGLVHHLRNLIGTDSSNFLGAKMLWQAGSIGAQLNSTATNDLLLVQMSVIRDNAEIALSLLGELAQPACKPWDVEDRKETLSHDRAYRTSYEILLEHLHKAAYRNGALGNRVTAKSHRVGKINYRQIADFADARLRTGEAALVGINVDHGNLLRYASEQLRLTEGTAKAAVASPYLGGDVRHDAAGDFAHIALVGEGVGLSDAKNVAVQSVLAGLIGNGSNLKYSNGVGPGVVAQAVQKAANGQLVGVTSINISHSDTGLAGVYLVAEGSRVAPVVTAAAGALKNLAGSVDEQALAIAKATAKVNVLTRADESAALAVDQATQLLASGNAVSPADFAKLIDGVTAADVKKAAEQLAKKLSLAAHGRVNQVPYLDQL</sequence>
<feature type="transmembrane region" description="Helical" evidence="9">
    <location>
        <begin position="214"/>
        <end position="235"/>
    </location>
</feature>
<dbReference type="GO" id="GO:0002098">
    <property type="term" value="P:tRNA wobble uridine modification"/>
    <property type="evidence" value="ECO:0007669"/>
    <property type="project" value="UniProtKB-UniRule"/>
</dbReference>
<keyword evidence="12" id="KW-1185">Reference proteome</keyword>
<comment type="function">
    <text evidence="8">Plays a central role in 2-thiolation of mcm(5)S(2)U at tRNA wobble positions of tRNA(Lys), tRNA(Glu) and tRNA(Gln). May act by forming a heterodimer with NCS6/CTU1 that ligates sulfur from thiocarboxylated URM1 onto the uridine of tRNAs at wobble position.</text>
</comment>
<feature type="transmembrane region" description="Helical" evidence="9">
    <location>
        <begin position="369"/>
        <end position="391"/>
    </location>
</feature>
<dbReference type="InterPro" id="IPR007863">
    <property type="entry name" value="Peptidase_M16_C"/>
</dbReference>
<keyword evidence="4" id="KW-0809">Transit peptide</keyword>
<dbReference type="InterPro" id="IPR011765">
    <property type="entry name" value="Pept_M16_N"/>
</dbReference>
<comment type="similarity">
    <text evidence="8">Belongs to the CTU2/NCS2 family.</text>
</comment>
<feature type="transmembrane region" description="Helical" evidence="9">
    <location>
        <begin position="345"/>
        <end position="362"/>
    </location>
</feature>
<evidence type="ECO:0000313" key="11">
    <source>
        <dbReference type="EMBL" id="KAK0390285.1"/>
    </source>
</evidence>
<dbReference type="GO" id="GO:0000049">
    <property type="term" value="F:tRNA binding"/>
    <property type="evidence" value="ECO:0007669"/>
    <property type="project" value="InterPro"/>
</dbReference>
<feature type="transmembrane region" description="Helical" evidence="9">
    <location>
        <begin position="124"/>
        <end position="146"/>
    </location>
</feature>
<evidence type="ECO:0000256" key="4">
    <source>
        <dbReference type="ARBA" id="ARBA00022946"/>
    </source>
</evidence>
<dbReference type="InterPro" id="IPR014729">
    <property type="entry name" value="Rossmann-like_a/b/a_fold"/>
</dbReference>
<dbReference type="Gene3D" id="1.20.1250.20">
    <property type="entry name" value="MFS general substrate transporter like domains"/>
    <property type="match status" value="1"/>
</dbReference>
<feature type="transmembrane region" description="Helical" evidence="9">
    <location>
        <begin position="152"/>
        <end position="173"/>
    </location>
</feature>
<comment type="pathway">
    <text evidence="8">tRNA modification; 5-methoxycarbonylmethyl-2-thiouridine-tRNA biosynthesis.</text>
</comment>
<dbReference type="HAMAP" id="MF_03054">
    <property type="entry name" value="CTU2"/>
    <property type="match status" value="1"/>
</dbReference>
<dbReference type="PROSITE" id="PS00217">
    <property type="entry name" value="SUGAR_TRANSPORT_2"/>
    <property type="match status" value="1"/>
</dbReference>
<feature type="transmembrane region" description="Helical" evidence="9">
    <location>
        <begin position="303"/>
        <end position="325"/>
    </location>
</feature>
<evidence type="ECO:0000256" key="1">
    <source>
        <dbReference type="ARBA" id="ARBA00004141"/>
    </source>
</evidence>
<organism evidence="11 12">
    <name type="scientific">Steinernema hermaphroditum</name>
    <dbReference type="NCBI Taxonomy" id="289476"/>
    <lineage>
        <taxon>Eukaryota</taxon>
        <taxon>Metazoa</taxon>
        <taxon>Ecdysozoa</taxon>
        <taxon>Nematoda</taxon>
        <taxon>Chromadorea</taxon>
        <taxon>Rhabditida</taxon>
        <taxon>Tylenchina</taxon>
        <taxon>Panagrolaimomorpha</taxon>
        <taxon>Strongyloidoidea</taxon>
        <taxon>Steinernematidae</taxon>
        <taxon>Steinernema</taxon>
    </lineage>
</organism>
<keyword evidence="5 9" id="KW-1133">Transmembrane helix</keyword>
<evidence type="ECO:0000256" key="6">
    <source>
        <dbReference type="ARBA" id="ARBA00023128"/>
    </source>
</evidence>
<keyword evidence="3 9" id="KW-0812">Transmembrane</keyword>
<dbReference type="NCBIfam" id="TIGR00879">
    <property type="entry name" value="SP"/>
    <property type="match status" value="1"/>
</dbReference>
<dbReference type="GO" id="GO:0005739">
    <property type="term" value="C:mitochondrion"/>
    <property type="evidence" value="ECO:0007669"/>
    <property type="project" value="UniProtKB-SubCell"/>
</dbReference>
<dbReference type="InterPro" id="IPR020846">
    <property type="entry name" value="MFS_dom"/>
</dbReference>
<evidence type="ECO:0000256" key="8">
    <source>
        <dbReference type="HAMAP-Rule" id="MF_03054"/>
    </source>
</evidence>
<dbReference type="InterPro" id="IPR036259">
    <property type="entry name" value="MFS_trans_sf"/>
</dbReference>
<feature type="domain" description="Major facilitator superfamily (MFS) profile" evidence="10">
    <location>
        <begin position="44"/>
        <end position="492"/>
    </location>
</feature>
<dbReference type="Pfam" id="PF05193">
    <property type="entry name" value="Peptidase_M16_C"/>
    <property type="match status" value="1"/>
</dbReference>
<dbReference type="GO" id="GO:0015149">
    <property type="term" value="F:hexose transmembrane transporter activity"/>
    <property type="evidence" value="ECO:0007669"/>
    <property type="project" value="TreeGrafter"/>
</dbReference>
<feature type="transmembrane region" description="Helical" evidence="9">
    <location>
        <begin position="470"/>
        <end position="488"/>
    </location>
</feature>
<feature type="transmembrane region" description="Helical" evidence="9">
    <location>
        <begin position="403"/>
        <end position="425"/>
    </location>
</feature>
<dbReference type="Gene3D" id="3.40.50.620">
    <property type="entry name" value="HUPs"/>
    <property type="match status" value="1"/>
</dbReference>
<dbReference type="GO" id="GO:0032447">
    <property type="term" value="P:protein urmylation"/>
    <property type="evidence" value="ECO:0007669"/>
    <property type="project" value="UniProtKB-UniRule"/>
</dbReference>
<dbReference type="Pfam" id="PF00675">
    <property type="entry name" value="Peptidase_M16"/>
    <property type="match status" value="1"/>
</dbReference>
<dbReference type="FunFam" id="3.30.830.10:FF:000039">
    <property type="entry name" value="Ubiquinol-cytochrome c reductase core subunit 2"/>
    <property type="match status" value="1"/>
</dbReference>
<dbReference type="InterPro" id="IPR019407">
    <property type="entry name" value="CTU2"/>
</dbReference>
<dbReference type="EMBL" id="JAUCMV010000006">
    <property type="protein sequence ID" value="KAK0390285.1"/>
    <property type="molecule type" value="Genomic_DNA"/>
</dbReference>
<evidence type="ECO:0000256" key="7">
    <source>
        <dbReference type="ARBA" id="ARBA00023136"/>
    </source>
</evidence>
<dbReference type="Pfam" id="PF00083">
    <property type="entry name" value="Sugar_tr"/>
    <property type="match status" value="1"/>
</dbReference>
<dbReference type="PRINTS" id="PR00171">
    <property type="entry name" value="SUGRTRNSPORT"/>
</dbReference>
<dbReference type="Proteomes" id="UP001175271">
    <property type="component" value="Unassembled WGS sequence"/>
</dbReference>